<evidence type="ECO:0000313" key="2">
    <source>
        <dbReference type="Proteomes" id="UP000002214"/>
    </source>
</evidence>
<gene>
    <name evidence="1" type="ordered locus">BCAH187_A2705</name>
</gene>
<dbReference type="AlphaFoldDB" id="B7HSG7"/>
<evidence type="ECO:0000313" key="1">
    <source>
        <dbReference type="EMBL" id="ACJ81732.1"/>
    </source>
</evidence>
<proteinExistence type="predicted"/>
<organism evidence="1 2">
    <name type="scientific">Bacillus cereus (strain AH187)</name>
    <dbReference type="NCBI Taxonomy" id="405534"/>
    <lineage>
        <taxon>Bacteria</taxon>
        <taxon>Bacillati</taxon>
        <taxon>Bacillota</taxon>
        <taxon>Bacilli</taxon>
        <taxon>Bacillales</taxon>
        <taxon>Bacillaceae</taxon>
        <taxon>Bacillus</taxon>
        <taxon>Bacillus cereus group</taxon>
    </lineage>
</organism>
<reference evidence="1 2" key="1">
    <citation type="submission" date="2008-10" db="EMBL/GenBank/DDBJ databases">
        <title>Genome sequence of Bacillus cereus AH187.</title>
        <authorList>
            <person name="Dodson R.J."/>
            <person name="Durkin A.S."/>
            <person name="Rosovitz M.J."/>
            <person name="Rasko D.A."/>
            <person name="Kolsto A.B."/>
            <person name="Okstad O.A."/>
            <person name="Ravel J."/>
            <person name="Sutton G."/>
        </authorList>
    </citation>
    <scope>NUCLEOTIDE SEQUENCE [LARGE SCALE GENOMIC DNA]</scope>
    <source>
        <strain evidence="1 2">AH187</strain>
    </source>
</reference>
<dbReference type="SUPFAM" id="SSF53756">
    <property type="entry name" value="UDP-Glycosyltransferase/glycogen phosphorylase"/>
    <property type="match status" value="1"/>
</dbReference>
<dbReference type="KEGG" id="bcr:BCAH187_A2705"/>
<dbReference type="Proteomes" id="UP000002214">
    <property type="component" value="Chromosome"/>
</dbReference>
<name>B7HSG7_BACC7</name>
<keyword evidence="1" id="KW-0808">Transferase</keyword>
<sequence>MKEHVNVQTLREAVTDVLSNEKYKHGIRKLKDSFLDCGGSKEAITVITSLLNK</sequence>
<protein>
    <submittedName>
        <fullName evidence="1">Glycosyl transferase</fullName>
    </submittedName>
</protein>
<dbReference type="EMBL" id="CP001177">
    <property type="protein sequence ID" value="ACJ81732.1"/>
    <property type="molecule type" value="Genomic_DNA"/>
</dbReference>
<accession>B7HSG7</accession>
<dbReference type="Gene3D" id="3.40.50.2000">
    <property type="entry name" value="Glycogen Phosphorylase B"/>
    <property type="match status" value="2"/>
</dbReference>
<dbReference type="HOGENOM" id="CLU_204361_0_0_9"/>
<dbReference type="GO" id="GO:0016740">
    <property type="term" value="F:transferase activity"/>
    <property type="evidence" value="ECO:0007669"/>
    <property type="project" value="UniProtKB-KW"/>
</dbReference>